<evidence type="ECO:0000313" key="1">
    <source>
        <dbReference type="EMBL" id="EAY26361.1"/>
    </source>
</evidence>
<evidence type="ECO:0000313" key="2">
    <source>
        <dbReference type="Proteomes" id="UP000004095"/>
    </source>
</evidence>
<sequence>MLNLEKIADIYSYNDYDTEELMHIQSIKKAKDWLLKTDKEKQDYRKSYLQMLTVHFQDEQDLEYIKQAVLVTDRILTFLQKATYYQNLSDNISSSEEPFYRIYNMLWCEKEYLLYFTSIRAIKVHVPIDLFKPLIIKIEDTKKYKEYELDRLFKEYNKMLSLFMSK</sequence>
<organism evidence="1 2">
    <name type="scientific">Microscilla marina ATCC 23134</name>
    <dbReference type="NCBI Taxonomy" id="313606"/>
    <lineage>
        <taxon>Bacteria</taxon>
        <taxon>Pseudomonadati</taxon>
        <taxon>Bacteroidota</taxon>
        <taxon>Cytophagia</taxon>
        <taxon>Cytophagales</taxon>
        <taxon>Microscillaceae</taxon>
        <taxon>Microscilla</taxon>
    </lineage>
</organism>
<accession>A1ZTD9</accession>
<gene>
    <name evidence="1" type="ORF">M23134_04639</name>
</gene>
<dbReference type="EMBL" id="AAWS01000035">
    <property type="protein sequence ID" value="EAY26361.1"/>
    <property type="molecule type" value="Genomic_DNA"/>
</dbReference>
<comment type="caution">
    <text evidence="1">The sequence shown here is derived from an EMBL/GenBank/DDBJ whole genome shotgun (WGS) entry which is preliminary data.</text>
</comment>
<name>A1ZTD9_MICM2</name>
<proteinExistence type="predicted"/>
<dbReference type="AlphaFoldDB" id="A1ZTD9"/>
<keyword evidence="2" id="KW-1185">Reference proteome</keyword>
<protein>
    <submittedName>
        <fullName evidence="1">Uncharacterized protein</fullName>
    </submittedName>
</protein>
<reference evidence="1 2" key="1">
    <citation type="submission" date="2007-01" db="EMBL/GenBank/DDBJ databases">
        <authorList>
            <person name="Haygood M."/>
            <person name="Podell S."/>
            <person name="Anderson C."/>
            <person name="Hopkinson B."/>
            <person name="Roe K."/>
            <person name="Barbeau K."/>
            <person name="Gaasterland T."/>
            <person name="Ferriera S."/>
            <person name="Johnson J."/>
            <person name="Kravitz S."/>
            <person name="Beeson K."/>
            <person name="Sutton G."/>
            <person name="Rogers Y.-H."/>
            <person name="Friedman R."/>
            <person name="Frazier M."/>
            <person name="Venter J.C."/>
        </authorList>
    </citation>
    <scope>NUCLEOTIDE SEQUENCE [LARGE SCALE GENOMIC DNA]</scope>
    <source>
        <strain evidence="1 2">ATCC 23134</strain>
    </source>
</reference>
<dbReference type="Proteomes" id="UP000004095">
    <property type="component" value="Unassembled WGS sequence"/>
</dbReference>